<name>A0A1P8JV94_9BURK</name>
<evidence type="ECO:0000313" key="1">
    <source>
        <dbReference type="EMBL" id="APW37665.1"/>
    </source>
</evidence>
<gene>
    <name evidence="1" type="ORF">RD110_11055</name>
</gene>
<dbReference type="OrthoDB" id="8660079at2"/>
<sequence length="163" mass="17896">MGTQLSVNRKAFLDMLSISEGTSTHPMSRNNGFDVIVTGLDGPEIFDDYSDHPFANGRKPKQINSKGLYSTASGRYQFMLKDWAHYKKQLNLADFGPVSQDLWAIQLIRERGALPLIDAGSFDQAVAAVRNLWASLPGAGYGQPERSMQALRAAYLMAGGEVL</sequence>
<dbReference type="SUPFAM" id="SSF53955">
    <property type="entry name" value="Lysozyme-like"/>
    <property type="match status" value="1"/>
</dbReference>
<dbReference type="InterPro" id="IPR023346">
    <property type="entry name" value="Lysozyme-like_dom_sf"/>
</dbReference>
<dbReference type="EMBL" id="CP019236">
    <property type="protein sequence ID" value="APW37665.1"/>
    <property type="molecule type" value="Genomic_DNA"/>
</dbReference>
<dbReference type="CDD" id="cd00736">
    <property type="entry name" value="lambda_lys-like"/>
    <property type="match status" value="1"/>
</dbReference>
<proteinExistence type="predicted"/>
<evidence type="ECO:0000313" key="2">
    <source>
        <dbReference type="Proteomes" id="UP000186609"/>
    </source>
</evidence>
<accession>A0A1P8JV94</accession>
<protein>
    <submittedName>
        <fullName evidence="1">Lysozyme</fullName>
    </submittedName>
</protein>
<keyword evidence="2" id="KW-1185">Reference proteome</keyword>
<reference evidence="1 2" key="1">
    <citation type="submission" date="2017-01" db="EMBL/GenBank/DDBJ databases">
        <authorList>
            <person name="Mah S.A."/>
            <person name="Swanson W.J."/>
            <person name="Moy G.W."/>
            <person name="Vacquier V.D."/>
        </authorList>
    </citation>
    <scope>NUCLEOTIDE SEQUENCE [LARGE SCALE GENOMIC DNA]</scope>
    <source>
        <strain evidence="1 2">DCY110</strain>
    </source>
</reference>
<dbReference type="Gene3D" id="1.10.530.10">
    <property type="match status" value="1"/>
</dbReference>
<dbReference type="STRING" id="1842727.RD110_11055"/>
<dbReference type="KEGG" id="rhy:RD110_11055"/>
<dbReference type="Proteomes" id="UP000186609">
    <property type="component" value="Chromosome"/>
</dbReference>
<organism evidence="1 2">
    <name type="scientific">Rhodoferax koreensis</name>
    <dbReference type="NCBI Taxonomy" id="1842727"/>
    <lineage>
        <taxon>Bacteria</taxon>
        <taxon>Pseudomonadati</taxon>
        <taxon>Pseudomonadota</taxon>
        <taxon>Betaproteobacteria</taxon>
        <taxon>Burkholderiales</taxon>
        <taxon>Comamonadaceae</taxon>
        <taxon>Rhodoferax</taxon>
    </lineage>
</organism>
<dbReference type="AlphaFoldDB" id="A0A1P8JV94"/>